<reference evidence="2 3" key="1">
    <citation type="journal article" date="2016" name="Proc. Natl. Acad. Sci. U.S.A.">
        <title>Comparative genomics of biotechnologically important yeasts.</title>
        <authorList>
            <person name="Riley R."/>
            <person name="Haridas S."/>
            <person name="Wolfe K.H."/>
            <person name="Lopes M.R."/>
            <person name="Hittinger C.T."/>
            <person name="Goeker M."/>
            <person name="Salamov A.A."/>
            <person name="Wisecaver J.H."/>
            <person name="Long T.M."/>
            <person name="Calvey C.H."/>
            <person name="Aerts A.L."/>
            <person name="Barry K.W."/>
            <person name="Choi C."/>
            <person name="Clum A."/>
            <person name="Coughlan A.Y."/>
            <person name="Deshpande S."/>
            <person name="Douglass A.P."/>
            <person name="Hanson S.J."/>
            <person name="Klenk H.-P."/>
            <person name="LaButti K.M."/>
            <person name="Lapidus A."/>
            <person name="Lindquist E.A."/>
            <person name="Lipzen A.M."/>
            <person name="Meier-Kolthoff J.P."/>
            <person name="Ohm R.A."/>
            <person name="Otillar R.P."/>
            <person name="Pangilinan J.L."/>
            <person name="Peng Y."/>
            <person name="Rokas A."/>
            <person name="Rosa C.A."/>
            <person name="Scheuner C."/>
            <person name="Sibirny A.A."/>
            <person name="Slot J.C."/>
            <person name="Stielow J.B."/>
            <person name="Sun H."/>
            <person name="Kurtzman C.P."/>
            <person name="Blackwell M."/>
            <person name="Grigoriev I.V."/>
            <person name="Jeffries T.W."/>
        </authorList>
    </citation>
    <scope>NUCLEOTIDE SEQUENCE [LARGE SCALE GENOMIC DNA]</scope>
    <source>
        <strain evidence="3">ATCC 18201 / CBS 1600 / BCRC 20928 / JCM 3617 / NBRC 0987 / NRRL Y-1542</strain>
    </source>
</reference>
<keyword evidence="1" id="KW-1133">Transmembrane helix</keyword>
<name>A0A1E4S938_CYBJN</name>
<gene>
    <name evidence="2" type="ORF">CYBJADRAFT_5839</name>
</gene>
<dbReference type="AlphaFoldDB" id="A0A1E4S938"/>
<dbReference type="RefSeq" id="XP_020073049.1">
    <property type="nucleotide sequence ID" value="XM_020217794.1"/>
</dbReference>
<feature type="transmembrane region" description="Helical" evidence="1">
    <location>
        <begin position="29"/>
        <end position="47"/>
    </location>
</feature>
<dbReference type="Proteomes" id="UP000094389">
    <property type="component" value="Unassembled WGS sequence"/>
</dbReference>
<dbReference type="EMBL" id="KV453925">
    <property type="protein sequence ID" value="ODV76010.1"/>
    <property type="molecule type" value="Genomic_DNA"/>
</dbReference>
<evidence type="ECO:0000313" key="3">
    <source>
        <dbReference type="Proteomes" id="UP000094389"/>
    </source>
</evidence>
<protein>
    <submittedName>
        <fullName evidence="2">Uncharacterized protein</fullName>
    </submittedName>
</protein>
<dbReference type="GeneID" id="30992190"/>
<organism evidence="2 3">
    <name type="scientific">Cyberlindnera jadinii (strain ATCC 18201 / CBS 1600 / BCRC 20928 / JCM 3617 / NBRC 0987 / NRRL Y-1542)</name>
    <name type="common">Torula yeast</name>
    <name type="synonym">Candida utilis</name>
    <dbReference type="NCBI Taxonomy" id="983966"/>
    <lineage>
        <taxon>Eukaryota</taxon>
        <taxon>Fungi</taxon>
        <taxon>Dikarya</taxon>
        <taxon>Ascomycota</taxon>
        <taxon>Saccharomycotina</taxon>
        <taxon>Saccharomycetes</taxon>
        <taxon>Phaffomycetales</taxon>
        <taxon>Phaffomycetaceae</taxon>
        <taxon>Cyberlindnera</taxon>
    </lineage>
</organism>
<keyword evidence="1" id="KW-0472">Membrane</keyword>
<accession>A0A1E4S938</accession>
<keyword evidence="3" id="KW-1185">Reference proteome</keyword>
<sequence length="119" mass="13233">MAQYYRASPAEPVACVAPLPPQPACLCSTVLSLWIIAITTVVCTGFVTRRSFRACVRVRVRVMVSALEFSQLLPKTFPWPLLRSLRNADSPVEGGITEQTFLSSCCKRARLTREEAICR</sequence>
<evidence type="ECO:0000256" key="1">
    <source>
        <dbReference type="SAM" id="Phobius"/>
    </source>
</evidence>
<keyword evidence="1" id="KW-0812">Transmembrane</keyword>
<proteinExistence type="predicted"/>
<evidence type="ECO:0000313" key="2">
    <source>
        <dbReference type="EMBL" id="ODV76010.1"/>
    </source>
</evidence>